<dbReference type="InterPro" id="IPR020140">
    <property type="entry name" value="Uncharacterised_YusG"/>
</dbReference>
<dbReference type="RefSeq" id="WP_204204235.1">
    <property type="nucleotide sequence ID" value="NZ_JAFELM010000036.1"/>
</dbReference>
<proteinExistence type="predicted"/>
<dbReference type="EMBL" id="JAFELM010000036">
    <property type="protein sequence ID" value="MBM6618892.1"/>
    <property type="molecule type" value="Genomic_DNA"/>
</dbReference>
<gene>
    <name evidence="1" type="ORF">JR050_14580</name>
</gene>
<dbReference type="Pfam" id="PF10830">
    <property type="entry name" value="DUF2553"/>
    <property type="match status" value="1"/>
</dbReference>
<dbReference type="Proteomes" id="UP001518925">
    <property type="component" value="Unassembled WGS sequence"/>
</dbReference>
<sequence>MLEQKKLDITDRVVGKLNNNQMDLYVEEQPIGRMLFTNQGNEYELNSGYEHENNKIFHYADVTTSADQKYTDCDEENGWC</sequence>
<accession>A0ABS2DK62</accession>
<reference evidence="1 2" key="1">
    <citation type="submission" date="2021-02" db="EMBL/GenBank/DDBJ databases">
        <title>Bacillus sp. RD4P76, an endophyte from a halophyte.</title>
        <authorList>
            <person name="Sun J.-Q."/>
        </authorList>
    </citation>
    <scope>NUCLEOTIDE SEQUENCE [LARGE SCALE GENOMIC DNA]</scope>
    <source>
        <strain evidence="1 2">RD4P76</strain>
    </source>
</reference>
<evidence type="ECO:0000313" key="1">
    <source>
        <dbReference type="EMBL" id="MBM6618892.1"/>
    </source>
</evidence>
<keyword evidence="2" id="KW-1185">Reference proteome</keyword>
<protein>
    <submittedName>
        <fullName evidence="1">YusG family protein</fullName>
    </submittedName>
</protein>
<comment type="caution">
    <text evidence="1">The sequence shown here is derived from an EMBL/GenBank/DDBJ whole genome shotgun (WGS) entry which is preliminary data.</text>
</comment>
<name>A0ABS2DK62_9BACI</name>
<organism evidence="1 2">
    <name type="scientific">Bacillus suaedaesalsae</name>
    <dbReference type="NCBI Taxonomy" id="2810349"/>
    <lineage>
        <taxon>Bacteria</taxon>
        <taxon>Bacillati</taxon>
        <taxon>Bacillota</taxon>
        <taxon>Bacilli</taxon>
        <taxon>Bacillales</taxon>
        <taxon>Bacillaceae</taxon>
        <taxon>Bacillus</taxon>
    </lineage>
</organism>
<evidence type="ECO:0000313" key="2">
    <source>
        <dbReference type="Proteomes" id="UP001518925"/>
    </source>
</evidence>